<keyword evidence="2" id="KW-0808">Transferase</keyword>
<feature type="domain" description="Phosphate acetyl/butaryl transferase" evidence="4">
    <location>
        <begin position="83"/>
        <end position="296"/>
    </location>
</feature>
<dbReference type="InterPro" id="IPR012147">
    <property type="entry name" value="P_Ac_Bu_trans"/>
</dbReference>
<keyword evidence="6" id="KW-1185">Reference proteome</keyword>
<reference evidence="5 6" key="1">
    <citation type="submission" date="2021-06" db="EMBL/GenBank/DDBJ databases">
        <title>Bacillus sp. RD4P76, an endophyte from a halophyte.</title>
        <authorList>
            <person name="Sun J.-Q."/>
        </authorList>
    </citation>
    <scope>NUCLEOTIDE SEQUENCE [LARGE SCALE GENOMIC DNA]</scope>
    <source>
        <strain evidence="5 6">CGMCC 1.15917</strain>
    </source>
</reference>
<protein>
    <submittedName>
        <fullName evidence="5">Bifunctional enoyl-CoA hydratase/phosphate acetyltransferase</fullName>
    </submittedName>
</protein>
<evidence type="ECO:0000313" key="5">
    <source>
        <dbReference type="EMBL" id="MBU9714693.1"/>
    </source>
</evidence>
<keyword evidence="3" id="KW-0012">Acyltransferase</keyword>
<dbReference type="Proteomes" id="UP000784880">
    <property type="component" value="Unassembled WGS sequence"/>
</dbReference>
<dbReference type="Pfam" id="PF01515">
    <property type="entry name" value="PTA_PTB"/>
    <property type="match status" value="1"/>
</dbReference>
<evidence type="ECO:0000256" key="1">
    <source>
        <dbReference type="ARBA" id="ARBA00005656"/>
    </source>
</evidence>
<name>A0ABS6JMD5_9BACI</name>
<evidence type="ECO:0000313" key="6">
    <source>
        <dbReference type="Proteomes" id="UP000784880"/>
    </source>
</evidence>
<dbReference type="PIRSF" id="PIRSF000428">
    <property type="entry name" value="P_Ac_trans"/>
    <property type="match status" value="1"/>
</dbReference>
<dbReference type="RefSeq" id="WP_217069602.1">
    <property type="nucleotide sequence ID" value="NZ_JAHQCS010000184.1"/>
</dbReference>
<accession>A0ABS6JMD5</accession>
<comment type="caution">
    <text evidence="5">The sequence shown here is derived from an EMBL/GenBank/DDBJ whole genome shotgun (WGS) entry which is preliminary data.</text>
</comment>
<dbReference type="EMBL" id="JAHQCS010000184">
    <property type="protein sequence ID" value="MBU9714693.1"/>
    <property type="molecule type" value="Genomic_DNA"/>
</dbReference>
<comment type="similarity">
    <text evidence="1">Belongs to the phosphate acetyltransferase and butyryltransferase family.</text>
</comment>
<proteinExistence type="inferred from homology"/>
<evidence type="ECO:0000256" key="2">
    <source>
        <dbReference type="ARBA" id="ARBA00022679"/>
    </source>
</evidence>
<dbReference type="InterPro" id="IPR050500">
    <property type="entry name" value="Phos_Acetyltrans/Butyryltrans"/>
</dbReference>
<dbReference type="PANTHER" id="PTHR43356">
    <property type="entry name" value="PHOSPHATE ACETYLTRANSFERASE"/>
    <property type="match status" value="1"/>
</dbReference>
<organism evidence="5 6">
    <name type="scientific">Evansella tamaricis</name>
    <dbReference type="NCBI Taxonomy" id="2069301"/>
    <lineage>
        <taxon>Bacteria</taxon>
        <taxon>Bacillati</taxon>
        <taxon>Bacillota</taxon>
        <taxon>Bacilli</taxon>
        <taxon>Bacillales</taxon>
        <taxon>Bacillaceae</taxon>
        <taxon>Evansella</taxon>
    </lineage>
</organism>
<dbReference type="NCBIfam" id="NF006045">
    <property type="entry name" value="PRK08190.1"/>
    <property type="match status" value="1"/>
</dbReference>
<sequence length="303" mass="32280">MTLDDLLQKVKEQSNRSIVIAHATDLSLFLAAKQAIEGKIGSFIFIGPMDVMNNLKLESGFTEETEAKIEWVDSKSPHESAQKSVQYVSSGLADVLMKGMLSTSILLKAVLHKEYGLRTGKILSHIAGFSIPNKDNILFVTDAAMNIHPSLKEKAEILQNAVNTVHLIGIHRPKVAVIAAVETVNPAMEATLDAAALTLMNQRGQITRCIVDGPLGFDNAISLEAAKQKGITSSVAGMADILLVPTIEVGNTLYKSLTYFGGAIVGGMIVGAKAPVILTSRSDSVDSKLFSMAMAVSSSSVNK</sequence>
<dbReference type="PANTHER" id="PTHR43356:SF2">
    <property type="entry name" value="PHOSPHATE ACETYLTRANSFERASE"/>
    <property type="match status" value="1"/>
</dbReference>
<evidence type="ECO:0000259" key="4">
    <source>
        <dbReference type="Pfam" id="PF01515"/>
    </source>
</evidence>
<evidence type="ECO:0000256" key="3">
    <source>
        <dbReference type="ARBA" id="ARBA00023315"/>
    </source>
</evidence>
<dbReference type="InterPro" id="IPR002505">
    <property type="entry name" value="PTA_PTB"/>
</dbReference>
<gene>
    <name evidence="5" type="ORF">KS419_23385</name>
</gene>